<dbReference type="PROSITE" id="PS50213">
    <property type="entry name" value="FAS1"/>
    <property type="match status" value="1"/>
</dbReference>
<name>A0A5C6ZS79_9FLAO</name>
<dbReference type="SUPFAM" id="SSF82153">
    <property type="entry name" value="FAS1 domain"/>
    <property type="match status" value="1"/>
</dbReference>
<keyword evidence="3" id="KW-1185">Reference proteome</keyword>
<dbReference type="PANTHER" id="PTHR10900">
    <property type="entry name" value="PERIOSTIN-RELATED"/>
    <property type="match status" value="1"/>
</dbReference>
<dbReference type="OrthoDB" id="9800666at2"/>
<dbReference type="EMBL" id="VORY01000018">
    <property type="protein sequence ID" value="TXD92662.1"/>
    <property type="molecule type" value="Genomic_DNA"/>
</dbReference>
<dbReference type="Proteomes" id="UP000321367">
    <property type="component" value="Unassembled WGS sequence"/>
</dbReference>
<protein>
    <submittedName>
        <fullName evidence="2">Fasciclin domain-containing protein</fullName>
    </submittedName>
</protein>
<dbReference type="AlphaFoldDB" id="A0A5C6ZS79"/>
<dbReference type="InterPro" id="IPR036378">
    <property type="entry name" value="FAS1_dom_sf"/>
</dbReference>
<comment type="caution">
    <text evidence="2">The sequence shown here is derived from an EMBL/GenBank/DDBJ whole genome shotgun (WGS) entry which is preliminary data.</text>
</comment>
<evidence type="ECO:0000259" key="1">
    <source>
        <dbReference type="PROSITE" id="PS50213"/>
    </source>
</evidence>
<evidence type="ECO:0000313" key="3">
    <source>
        <dbReference type="Proteomes" id="UP000321367"/>
    </source>
</evidence>
<evidence type="ECO:0000313" key="2">
    <source>
        <dbReference type="EMBL" id="TXD92662.1"/>
    </source>
</evidence>
<dbReference type="Pfam" id="PF02469">
    <property type="entry name" value="Fasciclin"/>
    <property type="match status" value="1"/>
</dbReference>
<dbReference type="InterPro" id="IPR000782">
    <property type="entry name" value="FAS1_domain"/>
</dbReference>
<dbReference type="GO" id="GO:0005615">
    <property type="term" value="C:extracellular space"/>
    <property type="evidence" value="ECO:0007669"/>
    <property type="project" value="TreeGrafter"/>
</dbReference>
<proteinExistence type="predicted"/>
<organism evidence="2 3">
    <name type="scientific">Gillisia hiemivivida</name>
    <dbReference type="NCBI Taxonomy" id="291190"/>
    <lineage>
        <taxon>Bacteria</taxon>
        <taxon>Pseudomonadati</taxon>
        <taxon>Bacteroidota</taxon>
        <taxon>Flavobacteriia</taxon>
        <taxon>Flavobacteriales</taxon>
        <taxon>Flavobacteriaceae</taxon>
        <taxon>Gillisia</taxon>
    </lineage>
</organism>
<dbReference type="InterPro" id="IPR050904">
    <property type="entry name" value="Adhesion/Biosynth-related"/>
</dbReference>
<dbReference type="RefSeq" id="WP_146933530.1">
    <property type="nucleotide sequence ID" value="NZ_CBCSHZ010000021.1"/>
</dbReference>
<feature type="domain" description="FAS1" evidence="1">
    <location>
        <begin position="5"/>
        <end position="149"/>
    </location>
</feature>
<reference evidence="2 3" key="1">
    <citation type="submission" date="2019-08" db="EMBL/GenBank/DDBJ databases">
        <title>Genome sequence of Gillisia hiemivivida IC154 (type strain).</title>
        <authorList>
            <person name="Bowman J.P."/>
        </authorList>
    </citation>
    <scope>NUCLEOTIDE SEQUENCE [LARGE SCALE GENOMIC DNA]</scope>
    <source>
        <strain evidence="2 3">IC154</strain>
    </source>
</reference>
<accession>A0A5C6ZS79</accession>
<dbReference type="PANTHER" id="PTHR10900:SF77">
    <property type="entry name" value="FI19380P1"/>
    <property type="match status" value="1"/>
</dbReference>
<dbReference type="SMART" id="SM00554">
    <property type="entry name" value="FAS1"/>
    <property type="match status" value="1"/>
</dbReference>
<sequence length="152" mass="15652">MENSNENIVGVAAGNEAFTTLVAAVKAAELVDTLSGKGPFTVFAPTNDAFNKLPNGTVESLLKPESKDKLTAVLTYHVVAGKFEAAAVMDAIAKHDGKFTVDTVQGGKIDLSVKDGKVILTDANKGTATVVIADVAASNGVIHAVDTVVMPK</sequence>
<gene>
    <name evidence="2" type="ORF">ES724_12855</name>
</gene>
<dbReference type="FunFam" id="2.30.180.10:FF:000019">
    <property type="entry name" value="Cell surface lipoprotein"/>
    <property type="match status" value="1"/>
</dbReference>
<dbReference type="Gene3D" id="2.30.180.10">
    <property type="entry name" value="FAS1 domain"/>
    <property type="match status" value="1"/>
</dbReference>